<gene>
    <name evidence="1" type="ORF">Ltuc_1490</name>
</gene>
<protein>
    <submittedName>
        <fullName evidence="1">Uncharacterized protein</fullName>
    </submittedName>
</protein>
<dbReference type="AlphaFoldDB" id="A0A0W0ZWV9"/>
<proteinExistence type="predicted"/>
<accession>A0A0W0ZWV9</accession>
<evidence type="ECO:0000313" key="2">
    <source>
        <dbReference type="Proteomes" id="UP000054693"/>
    </source>
</evidence>
<evidence type="ECO:0000313" key="1">
    <source>
        <dbReference type="EMBL" id="KTD73643.1"/>
    </source>
</evidence>
<keyword evidence="2" id="KW-1185">Reference proteome</keyword>
<name>A0A0W0ZWV9_9GAMM</name>
<sequence>MIKHIANIKMDLRLPRGNDGVTCKLGHNETLSALSLTTRAAQPKLQSFLYWFIALKTIYFPQ</sequence>
<comment type="caution">
    <text evidence="1">The sequence shown here is derived from an EMBL/GenBank/DDBJ whole genome shotgun (WGS) entry which is preliminary data.</text>
</comment>
<reference evidence="1 2" key="1">
    <citation type="submission" date="2015-11" db="EMBL/GenBank/DDBJ databases">
        <title>Genomic analysis of 38 Legionella species identifies large and diverse effector repertoires.</title>
        <authorList>
            <person name="Burstein D."/>
            <person name="Amaro F."/>
            <person name="Zusman T."/>
            <person name="Lifshitz Z."/>
            <person name="Cohen O."/>
            <person name="Gilbert J.A."/>
            <person name="Pupko T."/>
            <person name="Shuman H.A."/>
            <person name="Segal G."/>
        </authorList>
    </citation>
    <scope>NUCLEOTIDE SEQUENCE [LARGE SCALE GENOMIC DNA]</scope>
    <source>
        <strain evidence="1 2">ATCC 49180</strain>
    </source>
</reference>
<dbReference type="EMBL" id="LNZA01000001">
    <property type="protein sequence ID" value="KTD73643.1"/>
    <property type="molecule type" value="Genomic_DNA"/>
</dbReference>
<dbReference type="Proteomes" id="UP000054693">
    <property type="component" value="Unassembled WGS sequence"/>
</dbReference>
<organism evidence="1 2">
    <name type="scientific">Legionella tucsonensis</name>
    <dbReference type="NCBI Taxonomy" id="40335"/>
    <lineage>
        <taxon>Bacteria</taxon>
        <taxon>Pseudomonadati</taxon>
        <taxon>Pseudomonadota</taxon>
        <taxon>Gammaproteobacteria</taxon>
        <taxon>Legionellales</taxon>
        <taxon>Legionellaceae</taxon>
        <taxon>Legionella</taxon>
    </lineage>
</organism>